<feature type="transmembrane region" description="Helical" evidence="7">
    <location>
        <begin position="501"/>
        <end position="519"/>
    </location>
</feature>
<dbReference type="Proteomes" id="UP000076400">
    <property type="component" value="Unassembled WGS sequence"/>
</dbReference>
<dbReference type="PANTHER" id="PTHR32234">
    <property type="entry name" value="THIOL:DISULFIDE INTERCHANGE PROTEIN DSBD"/>
    <property type="match status" value="1"/>
</dbReference>
<evidence type="ECO:0000313" key="10">
    <source>
        <dbReference type="EMBL" id="KZD12123.1"/>
    </source>
</evidence>
<keyword evidence="11" id="KW-1185">Reference proteome</keyword>
<dbReference type="InterPro" id="IPR035671">
    <property type="entry name" value="DsbD_gamma"/>
</dbReference>
<comment type="subcellular location">
    <subcellularLocation>
        <location evidence="1">Cell membrane</location>
        <topology evidence="1">Multi-pass membrane protein</topology>
    </subcellularLocation>
</comment>
<dbReference type="GO" id="GO:0017004">
    <property type="term" value="P:cytochrome complex assembly"/>
    <property type="evidence" value="ECO:0007669"/>
    <property type="project" value="UniProtKB-KW"/>
</dbReference>
<keyword evidence="5 7" id="KW-1133">Transmembrane helix</keyword>
<feature type="chain" id="PRO_5007602372" evidence="8">
    <location>
        <begin position="27"/>
        <end position="714"/>
    </location>
</feature>
<dbReference type="GO" id="GO:0005886">
    <property type="term" value="C:plasma membrane"/>
    <property type="evidence" value="ECO:0007669"/>
    <property type="project" value="UniProtKB-SubCell"/>
</dbReference>
<evidence type="ECO:0000256" key="8">
    <source>
        <dbReference type="SAM" id="SignalP"/>
    </source>
</evidence>
<feature type="transmembrane region" description="Helical" evidence="7">
    <location>
        <begin position="303"/>
        <end position="325"/>
    </location>
</feature>
<organism evidence="10 11">
    <name type="scientific">Oceanibaculum pacificum</name>
    <dbReference type="NCBI Taxonomy" id="580166"/>
    <lineage>
        <taxon>Bacteria</taxon>
        <taxon>Pseudomonadati</taxon>
        <taxon>Pseudomonadota</taxon>
        <taxon>Alphaproteobacteria</taxon>
        <taxon>Rhodospirillales</taxon>
        <taxon>Oceanibaculaceae</taxon>
        <taxon>Oceanibaculum</taxon>
    </lineage>
</organism>
<dbReference type="GO" id="GO:0045454">
    <property type="term" value="P:cell redox homeostasis"/>
    <property type="evidence" value="ECO:0007669"/>
    <property type="project" value="TreeGrafter"/>
</dbReference>
<reference evidence="10 11" key="1">
    <citation type="submission" date="2015-12" db="EMBL/GenBank/DDBJ databases">
        <title>Genome sequence of Oceanibaculum pacificum MCCC 1A02656.</title>
        <authorList>
            <person name="Lu L."/>
            <person name="Lai Q."/>
            <person name="Shao Z."/>
            <person name="Qian P."/>
        </authorList>
    </citation>
    <scope>NUCLEOTIDE SEQUENCE [LARGE SCALE GENOMIC DNA]</scope>
    <source>
        <strain evidence="10 11">MCCC 1A02656</strain>
    </source>
</reference>
<protein>
    <submittedName>
        <fullName evidence="10">Thiol:disulfide interchange protein</fullName>
    </submittedName>
</protein>
<dbReference type="Pfam" id="PF02683">
    <property type="entry name" value="DsbD_TM"/>
    <property type="match status" value="1"/>
</dbReference>
<feature type="signal peptide" evidence="8">
    <location>
        <begin position="1"/>
        <end position="26"/>
    </location>
</feature>
<keyword evidence="6 7" id="KW-0472">Membrane</keyword>
<dbReference type="Pfam" id="PF13899">
    <property type="entry name" value="Thioredoxin_7"/>
    <property type="match status" value="1"/>
</dbReference>
<dbReference type="Pfam" id="PF11412">
    <property type="entry name" value="DsbD_N"/>
    <property type="match status" value="1"/>
</dbReference>
<evidence type="ECO:0000256" key="1">
    <source>
        <dbReference type="ARBA" id="ARBA00004651"/>
    </source>
</evidence>
<dbReference type="InterPro" id="IPR028250">
    <property type="entry name" value="DsbDN"/>
</dbReference>
<gene>
    <name evidence="10" type="ORF">AUP43_17425</name>
</gene>
<dbReference type="InterPro" id="IPR036249">
    <property type="entry name" value="Thioredoxin-like_sf"/>
</dbReference>
<feature type="transmembrane region" description="Helical" evidence="7">
    <location>
        <begin position="555"/>
        <end position="576"/>
    </location>
</feature>
<keyword evidence="3 7" id="KW-0812">Transmembrane</keyword>
<feature type="domain" description="Thioredoxin" evidence="9">
    <location>
        <begin position="590"/>
        <end position="714"/>
    </location>
</feature>
<dbReference type="PROSITE" id="PS51352">
    <property type="entry name" value="THIOREDOXIN_2"/>
    <property type="match status" value="1"/>
</dbReference>
<evidence type="ECO:0000256" key="5">
    <source>
        <dbReference type="ARBA" id="ARBA00022989"/>
    </source>
</evidence>
<keyword evidence="4" id="KW-0201">Cytochrome c-type biogenesis</keyword>
<dbReference type="InterPro" id="IPR013766">
    <property type="entry name" value="Thioredoxin_domain"/>
</dbReference>
<name>A0A154WF13_9PROT</name>
<sequence length="714" mass="73532">MLGLRGLAAIIGVLAGATGLLSPAHAQGPVSTDHVTAELVASAQAVVPGETIRIGLHKQIIPHWHTYWQNPGDSGLPTTIAWTLPEGASAGDILWPAPSRLAIGPIMNYGYEGAVTLLTDISVPADAPVGGSFPVRATIDWLVCEEICIPEQVELSLDLPVVAAGGDAGPAHPAIAAGEASLPVESPWQSRFQAQGGALALAIDAPGLRADSIEDIWFYADEWGVLNHAAPQALAVEAGRIVLNLKTGDSFAPDLAALNGVLVVKERTGDGVLTQAFHISAPAGAVTATGGGVAGLEIGFGTALIFALLGGLILNLMPCVFPVLSMKALSLVSHARSEPAVVRLHGFAYTAGVLASFAALAALLVALKAAGQQIGWGFQFQSPVFVLLVAYLLFAVGLSLSGVFTIGASVAGVGSGLAARSGYAGSFFTGVLATIVATPCTAPFMGAAMGFALAAPTPVLFAVFLVLGLGLALPYILLSLFPPLLRFLPRPGPWMERFKQFLAFPMYGAAIWLVWVLSLQAGADGVLAALAGMLLIAFAAWLYETTRGSGQVGRLTGGGVAALAALAAIVGGYIAADRAQLMSAQASGGMSAGESGAAATTPWQAYSPEKLAALRAEGRPVFVNFTAAWCITCLVNERVALNRPEIAEAFRGGNIAYLKGDWTNQDKAITEKLAEFGRSGVPLYLFYPAGQEARPVVLPQILTVDGILKDIGAG</sequence>
<evidence type="ECO:0000256" key="4">
    <source>
        <dbReference type="ARBA" id="ARBA00022748"/>
    </source>
</evidence>
<comment type="caution">
    <text evidence="10">The sequence shown here is derived from an EMBL/GenBank/DDBJ whole genome shotgun (WGS) entry which is preliminary data.</text>
</comment>
<evidence type="ECO:0000256" key="3">
    <source>
        <dbReference type="ARBA" id="ARBA00022692"/>
    </source>
</evidence>
<proteinExistence type="predicted"/>
<dbReference type="CDD" id="cd02953">
    <property type="entry name" value="DsbDgamma"/>
    <property type="match status" value="1"/>
</dbReference>
<dbReference type="GO" id="GO:0015035">
    <property type="term" value="F:protein-disulfide reductase activity"/>
    <property type="evidence" value="ECO:0007669"/>
    <property type="project" value="TreeGrafter"/>
</dbReference>
<feature type="transmembrane region" description="Helical" evidence="7">
    <location>
        <begin position="426"/>
        <end position="453"/>
    </location>
</feature>
<dbReference type="PANTHER" id="PTHR32234:SF3">
    <property type="entry name" value="SUPPRESSION OF COPPER SENSITIVITY PROTEIN"/>
    <property type="match status" value="1"/>
</dbReference>
<dbReference type="AlphaFoldDB" id="A0A154WF13"/>
<feature type="transmembrane region" description="Helical" evidence="7">
    <location>
        <begin position="459"/>
        <end position="481"/>
    </location>
</feature>
<evidence type="ECO:0000313" key="11">
    <source>
        <dbReference type="Proteomes" id="UP000076400"/>
    </source>
</evidence>
<evidence type="ECO:0000259" key="9">
    <source>
        <dbReference type="PROSITE" id="PS51352"/>
    </source>
</evidence>
<feature type="transmembrane region" description="Helical" evidence="7">
    <location>
        <begin position="346"/>
        <end position="367"/>
    </location>
</feature>
<feature type="transmembrane region" description="Helical" evidence="7">
    <location>
        <begin position="387"/>
        <end position="414"/>
    </location>
</feature>
<feature type="transmembrane region" description="Helical" evidence="7">
    <location>
        <begin position="525"/>
        <end position="543"/>
    </location>
</feature>
<dbReference type="OrthoDB" id="9811036at2"/>
<dbReference type="InterPro" id="IPR003834">
    <property type="entry name" value="Cyt_c_assmbl_TM_dom"/>
</dbReference>
<keyword evidence="2" id="KW-1003">Cell membrane</keyword>
<dbReference type="Gene3D" id="3.40.30.10">
    <property type="entry name" value="Glutaredoxin"/>
    <property type="match status" value="1"/>
</dbReference>
<evidence type="ECO:0000256" key="2">
    <source>
        <dbReference type="ARBA" id="ARBA00022475"/>
    </source>
</evidence>
<evidence type="ECO:0000256" key="7">
    <source>
        <dbReference type="SAM" id="Phobius"/>
    </source>
</evidence>
<evidence type="ECO:0000256" key="6">
    <source>
        <dbReference type="ARBA" id="ARBA00023136"/>
    </source>
</evidence>
<dbReference type="EMBL" id="LPXN01000054">
    <property type="protein sequence ID" value="KZD12123.1"/>
    <property type="molecule type" value="Genomic_DNA"/>
</dbReference>
<dbReference type="SUPFAM" id="SSF52833">
    <property type="entry name" value="Thioredoxin-like"/>
    <property type="match status" value="1"/>
</dbReference>
<keyword evidence="8" id="KW-0732">Signal</keyword>
<accession>A0A154WF13</accession>
<dbReference type="STRING" id="580166.AUP43_17425"/>